<dbReference type="EMBL" id="QAOH01000009">
    <property type="protein sequence ID" value="PTQ70814.1"/>
    <property type="molecule type" value="Genomic_DNA"/>
</dbReference>
<accession>A0A2T5HGY2</accession>
<protein>
    <submittedName>
        <fullName evidence="1">Uncharacterized protein</fullName>
    </submittedName>
</protein>
<keyword evidence="2" id="KW-1185">Reference proteome</keyword>
<evidence type="ECO:0000313" key="1">
    <source>
        <dbReference type="EMBL" id="PTQ70814.1"/>
    </source>
</evidence>
<name>A0A2T5HGY2_9RHOB</name>
<organism evidence="1 2">
    <name type="scientific">Celeribacter persicus</name>
    <dbReference type="NCBI Taxonomy" id="1651082"/>
    <lineage>
        <taxon>Bacteria</taxon>
        <taxon>Pseudomonadati</taxon>
        <taxon>Pseudomonadota</taxon>
        <taxon>Alphaproteobacteria</taxon>
        <taxon>Rhodobacterales</taxon>
        <taxon>Roseobacteraceae</taxon>
        <taxon>Celeribacter</taxon>
    </lineage>
</organism>
<comment type="caution">
    <text evidence="1">The sequence shown here is derived from an EMBL/GenBank/DDBJ whole genome shotgun (WGS) entry which is preliminary data.</text>
</comment>
<evidence type="ECO:0000313" key="2">
    <source>
        <dbReference type="Proteomes" id="UP000244077"/>
    </source>
</evidence>
<gene>
    <name evidence="1" type="ORF">C8N42_109143</name>
</gene>
<proteinExistence type="predicted"/>
<sequence length="38" mass="4280">MAAIFYLCGDHVGTVGLVFRHAVTRQQMGVFATLERQR</sequence>
<reference evidence="1 2" key="1">
    <citation type="submission" date="2018-04" db="EMBL/GenBank/DDBJ databases">
        <title>Genomic Encyclopedia of Archaeal and Bacterial Type Strains, Phase II (KMG-II): from individual species to whole genera.</title>
        <authorList>
            <person name="Goeker M."/>
        </authorList>
    </citation>
    <scope>NUCLEOTIDE SEQUENCE [LARGE SCALE GENOMIC DNA]</scope>
    <source>
        <strain evidence="1 2">DSM 100434</strain>
    </source>
</reference>
<dbReference type="AlphaFoldDB" id="A0A2T5HGY2"/>
<dbReference type="Proteomes" id="UP000244077">
    <property type="component" value="Unassembled WGS sequence"/>
</dbReference>